<dbReference type="InterPro" id="IPR056792">
    <property type="entry name" value="PRC_RimM"/>
</dbReference>
<evidence type="ECO:0000256" key="3">
    <source>
        <dbReference type="ARBA" id="ARBA00022552"/>
    </source>
</evidence>
<evidence type="ECO:0000256" key="2">
    <source>
        <dbReference type="ARBA" id="ARBA00022517"/>
    </source>
</evidence>
<evidence type="ECO:0000256" key="4">
    <source>
        <dbReference type="ARBA" id="ARBA00023186"/>
    </source>
</evidence>
<dbReference type="InterPro" id="IPR011033">
    <property type="entry name" value="PRC_barrel-like_sf"/>
</dbReference>
<dbReference type="Pfam" id="PF01782">
    <property type="entry name" value="RimM"/>
    <property type="match status" value="1"/>
</dbReference>
<comment type="subcellular location">
    <subcellularLocation>
        <location evidence="5">Cytoplasm</location>
    </subcellularLocation>
</comment>
<dbReference type="NCBIfam" id="TIGR02273">
    <property type="entry name" value="16S_RimM"/>
    <property type="match status" value="1"/>
</dbReference>
<proteinExistence type="inferred from homology"/>
<organism evidence="8 9">
    <name type="scientific">Anaeromyxobacter oryzae</name>
    <dbReference type="NCBI Taxonomy" id="2918170"/>
    <lineage>
        <taxon>Bacteria</taxon>
        <taxon>Pseudomonadati</taxon>
        <taxon>Myxococcota</taxon>
        <taxon>Myxococcia</taxon>
        <taxon>Myxococcales</taxon>
        <taxon>Cystobacterineae</taxon>
        <taxon>Anaeromyxobacteraceae</taxon>
        <taxon>Anaeromyxobacter</taxon>
    </lineage>
</organism>
<dbReference type="RefSeq" id="WP_248357218.1">
    <property type="nucleotide sequence ID" value="NZ_AP025591.1"/>
</dbReference>
<comment type="domain">
    <text evidence="5">The PRC barrel domain binds ribosomal protein uS19.</text>
</comment>
<gene>
    <name evidence="5 8" type="primary">rimM</name>
    <name evidence="8" type="ORF">AMOR_57360</name>
</gene>
<dbReference type="InterPro" id="IPR002676">
    <property type="entry name" value="RimM_N"/>
</dbReference>
<feature type="domain" description="Ribosome maturation factor RimM PRC barrel" evidence="7">
    <location>
        <begin position="96"/>
        <end position="161"/>
    </location>
</feature>
<dbReference type="Gene3D" id="2.40.30.60">
    <property type="entry name" value="RimM"/>
    <property type="match status" value="1"/>
</dbReference>
<keyword evidence="9" id="KW-1185">Reference proteome</keyword>
<dbReference type="EMBL" id="AP025591">
    <property type="protein sequence ID" value="BDG06740.1"/>
    <property type="molecule type" value="Genomic_DNA"/>
</dbReference>
<comment type="subunit">
    <text evidence="5">Binds ribosomal protein uS19.</text>
</comment>
<feature type="domain" description="RimM N-terminal" evidence="6">
    <location>
        <begin position="6"/>
        <end position="84"/>
    </location>
</feature>
<evidence type="ECO:0000259" key="7">
    <source>
        <dbReference type="Pfam" id="PF24986"/>
    </source>
</evidence>
<dbReference type="Pfam" id="PF24986">
    <property type="entry name" value="PRC_RimM"/>
    <property type="match status" value="1"/>
</dbReference>
<dbReference type="SUPFAM" id="SSF50447">
    <property type="entry name" value="Translation proteins"/>
    <property type="match status" value="1"/>
</dbReference>
<keyword evidence="1 5" id="KW-0963">Cytoplasm</keyword>
<dbReference type="Proteomes" id="UP001162891">
    <property type="component" value="Chromosome"/>
</dbReference>
<keyword evidence="2 5" id="KW-0690">Ribosome biogenesis</keyword>
<dbReference type="InterPro" id="IPR036976">
    <property type="entry name" value="RimM_N_sf"/>
</dbReference>
<keyword evidence="3 5" id="KW-0698">rRNA processing</keyword>
<dbReference type="PANTHER" id="PTHR33692">
    <property type="entry name" value="RIBOSOME MATURATION FACTOR RIMM"/>
    <property type="match status" value="1"/>
</dbReference>
<comment type="function">
    <text evidence="5">An accessory protein needed during the final step in the assembly of 30S ribosomal subunit, possibly for assembly of the head region. Essential for efficient processing of 16S rRNA. May be needed both before and after RbfA during the maturation of 16S rRNA. It has affinity for free ribosomal 30S subunits but not for 70S ribosomes.</text>
</comment>
<evidence type="ECO:0000259" key="6">
    <source>
        <dbReference type="Pfam" id="PF01782"/>
    </source>
</evidence>
<name>A0ABN6N0L2_9BACT</name>
<evidence type="ECO:0000256" key="1">
    <source>
        <dbReference type="ARBA" id="ARBA00022490"/>
    </source>
</evidence>
<accession>A0ABN6N0L2</accession>
<reference evidence="9" key="1">
    <citation type="journal article" date="2022" name="Int. J. Syst. Evol. Microbiol.">
        <title>Anaeromyxobacter oryzae sp. nov., Anaeromyxobacter diazotrophicus sp. nov. and Anaeromyxobacter paludicola sp. nov., isolated from paddy soils.</title>
        <authorList>
            <person name="Itoh H."/>
            <person name="Xu Z."/>
            <person name="Mise K."/>
            <person name="Masuda Y."/>
            <person name="Ushijima N."/>
            <person name="Hayakawa C."/>
            <person name="Shiratori Y."/>
            <person name="Senoo K."/>
        </authorList>
    </citation>
    <scope>NUCLEOTIDE SEQUENCE [LARGE SCALE GENOMIC DNA]</scope>
    <source>
        <strain evidence="9">Red232</strain>
    </source>
</reference>
<keyword evidence="4 5" id="KW-0143">Chaperone</keyword>
<dbReference type="Gene3D" id="2.30.30.240">
    <property type="entry name" value="PRC-barrel domain"/>
    <property type="match status" value="1"/>
</dbReference>
<dbReference type="InterPro" id="IPR009000">
    <property type="entry name" value="Transl_B-barrel_sf"/>
</dbReference>
<comment type="similarity">
    <text evidence="5">Belongs to the RimM family.</text>
</comment>
<dbReference type="SUPFAM" id="SSF50346">
    <property type="entry name" value="PRC-barrel domain"/>
    <property type="match status" value="1"/>
</dbReference>
<evidence type="ECO:0000313" key="9">
    <source>
        <dbReference type="Proteomes" id="UP001162891"/>
    </source>
</evidence>
<evidence type="ECO:0000313" key="8">
    <source>
        <dbReference type="EMBL" id="BDG06740.1"/>
    </source>
</evidence>
<dbReference type="PANTHER" id="PTHR33692:SF1">
    <property type="entry name" value="RIBOSOME MATURATION FACTOR RIMM"/>
    <property type="match status" value="1"/>
</dbReference>
<dbReference type="HAMAP" id="MF_00014">
    <property type="entry name" value="Ribosome_mat_RimM"/>
    <property type="match status" value="1"/>
</dbReference>
<protein>
    <recommendedName>
        <fullName evidence="5">Ribosome maturation factor RimM</fullName>
    </recommendedName>
</protein>
<dbReference type="InterPro" id="IPR011961">
    <property type="entry name" value="RimM"/>
</dbReference>
<sequence length="163" mass="16683">MALVRIGKVVRAVGLKGHLGVGGSEGALGALDAIVLRTEGGEPEVRRVLEARPQGRLWAVLVEGIADRSAAEAAVGAEVLAERDALGDAGEAAHWWSDLEGLPVVTVAGEPVGTVTGLYATGGVDVLVVTGERGEKLVPLAPYVEVDRAAGRIVVDPPEGLLD</sequence>
<evidence type="ECO:0000256" key="5">
    <source>
        <dbReference type="HAMAP-Rule" id="MF_00014"/>
    </source>
</evidence>